<comment type="caution">
    <text evidence="1">The sequence shown here is derived from an EMBL/GenBank/DDBJ whole genome shotgun (WGS) entry which is preliminary data.</text>
</comment>
<evidence type="ECO:0000313" key="1">
    <source>
        <dbReference type="EMBL" id="CAA3024654.1"/>
    </source>
</evidence>
<sequence length="120" mass="12808">MDREIEVDRGGNEVVAHLVVSAVRTSVAVTSQGGGGLFHGWVRDGSVDGYGKHGKEHGGKIHKFIIGNQSHKGNLLGISRNEKEAKTSGNEAGKGCVLRDVEEEDSKKFAVAFALILIEL</sequence>
<name>A0A8S0V2J8_OLEEU</name>
<reference evidence="1 2" key="1">
    <citation type="submission" date="2019-12" db="EMBL/GenBank/DDBJ databases">
        <authorList>
            <person name="Alioto T."/>
            <person name="Alioto T."/>
            <person name="Gomez Garrido J."/>
        </authorList>
    </citation>
    <scope>NUCLEOTIDE SEQUENCE [LARGE SCALE GENOMIC DNA]</scope>
</reference>
<accession>A0A8S0V2J8</accession>
<organism evidence="1 2">
    <name type="scientific">Olea europaea subsp. europaea</name>
    <dbReference type="NCBI Taxonomy" id="158383"/>
    <lineage>
        <taxon>Eukaryota</taxon>
        <taxon>Viridiplantae</taxon>
        <taxon>Streptophyta</taxon>
        <taxon>Embryophyta</taxon>
        <taxon>Tracheophyta</taxon>
        <taxon>Spermatophyta</taxon>
        <taxon>Magnoliopsida</taxon>
        <taxon>eudicotyledons</taxon>
        <taxon>Gunneridae</taxon>
        <taxon>Pentapetalae</taxon>
        <taxon>asterids</taxon>
        <taxon>lamiids</taxon>
        <taxon>Lamiales</taxon>
        <taxon>Oleaceae</taxon>
        <taxon>Oleeae</taxon>
        <taxon>Olea</taxon>
    </lineage>
</organism>
<dbReference type="Gramene" id="OE9A022811T1">
    <property type="protein sequence ID" value="OE9A022811C1"/>
    <property type="gene ID" value="OE9A022811"/>
</dbReference>
<protein>
    <submittedName>
        <fullName evidence="1">Uncharacterized protein</fullName>
    </submittedName>
</protein>
<dbReference type="AlphaFoldDB" id="A0A8S0V2J8"/>
<evidence type="ECO:0000313" key="2">
    <source>
        <dbReference type="Proteomes" id="UP000594638"/>
    </source>
</evidence>
<proteinExistence type="predicted"/>
<dbReference type="EMBL" id="CACTIH010009113">
    <property type="protein sequence ID" value="CAA3024654.1"/>
    <property type="molecule type" value="Genomic_DNA"/>
</dbReference>
<gene>
    <name evidence="1" type="ORF">OLEA9_A022811</name>
</gene>
<dbReference type="Proteomes" id="UP000594638">
    <property type="component" value="Unassembled WGS sequence"/>
</dbReference>
<keyword evidence="2" id="KW-1185">Reference proteome</keyword>